<gene>
    <name evidence="2" type="ORF">HMPREF0647_08075</name>
</gene>
<sequence length="243" mass="27942">MNIIYNKNKIEALLHKFMEGLTSIEEEEALGAYFRSEENIPQEWEAYKKMFGYFDDGMPNRVSEEIIVPKQKKDRLWMKIAATVVLVVSVATTFIIYNRGIEREKETVAITESIRKQVKQEIKVDKPLIIDVQPKATENIKKTAKVAQKVKEQKIKEKDCKPTLKNVKSVEVDEEFLSNYELSEETKRIIAQNIAEIQQEAEHAKTELCIARAGAMGYVPITNEDGSIEYKKENVESINVIEL</sequence>
<protein>
    <submittedName>
        <fullName evidence="2">Uncharacterized protein</fullName>
    </submittedName>
</protein>
<dbReference type="RefSeq" id="WP_036867621.1">
    <property type="nucleotide sequence ID" value="NZ_JRNQ01000051.1"/>
</dbReference>
<keyword evidence="1" id="KW-0812">Transmembrane</keyword>
<dbReference type="OrthoDB" id="1073153at2"/>
<name>A0A096BMZ5_9BACT</name>
<comment type="caution">
    <text evidence="2">The sequence shown here is derived from an EMBL/GenBank/DDBJ whole genome shotgun (WGS) entry which is preliminary data.</text>
</comment>
<accession>A0A096BMZ5</accession>
<dbReference type="EMBL" id="JRNQ01000051">
    <property type="protein sequence ID" value="KGF44072.1"/>
    <property type="molecule type" value="Genomic_DNA"/>
</dbReference>
<dbReference type="Proteomes" id="UP000029525">
    <property type="component" value="Unassembled WGS sequence"/>
</dbReference>
<evidence type="ECO:0000313" key="2">
    <source>
        <dbReference type="EMBL" id="KGF44072.1"/>
    </source>
</evidence>
<organism evidence="2 3">
    <name type="scientific">Prevotella bivia DNF00320</name>
    <dbReference type="NCBI Taxonomy" id="1401068"/>
    <lineage>
        <taxon>Bacteria</taxon>
        <taxon>Pseudomonadati</taxon>
        <taxon>Bacteroidota</taxon>
        <taxon>Bacteroidia</taxon>
        <taxon>Bacteroidales</taxon>
        <taxon>Prevotellaceae</taxon>
        <taxon>Prevotella</taxon>
    </lineage>
</organism>
<keyword evidence="1" id="KW-1133">Transmembrane helix</keyword>
<feature type="transmembrane region" description="Helical" evidence="1">
    <location>
        <begin position="76"/>
        <end position="97"/>
    </location>
</feature>
<evidence type="ECO:0000256" key="1">
    <source>
        <dbReference type="SAM" id="Phobius"/>
    </source>
</evidence>
<proteinExistence type="predicted"/>
<keyword evidence="1" id="KW-0472">Membrane</keyword>
<reference evidence="2 3" key="1">
    <citation type="submission" date="2014-07" db="EMBL/GenBank/DDBJ databases">
        <authorList>
            <person name="McCorrison J."/>
            <person name="Sanka R."/>
            <person name="Torralba M."/>
            <person name="Gillis M."/>
            <person name="Haft D.H."/>
            <person name="Methe B."/>
            <person name="Sutton G."/>
            <person name="Nelson K.E."/>
        </authorList>
    </citation>
    <scope>NUCLEOTIDE SEQUENCE [LARGE SCALE GENOMIC DNA]</scope>
    <source>
        <strain evidence="2 3">DNF00320</strain>
    </source>
</reference>
<dbReference type="AlphaFoldDB" id="A0A096BMZ5"/>
<evidence type="ECO:0000313" key="3">
    <source>
        <dbReference type="Proteomes" id="UP000029525"/>
    </source>
</evidence>